<dbReference type="AlphaFoldDB" id="A0A1E4SVR0"/>
<dbReference type="GO" id="GO:0005739">
    <property type="term" value="C:mitochondrion"/>
    <property type="evidence" value="ECO:0007669"/>
    <property type="project" value="TreeGrafter"/>
</dbReference>
<dbReference type="Proteomes" id="UP000094801">
    <property type="component" value="Unassembled WGS sequence"/>
</dbReference>
<accession>A0A1E4SVR0</accession>
<reference evidence="3" key="1">
    <citation type="submission" date="2016-04" db="EMBL/GenBank/DDBJ databases">
        <title>Comparative genomics of biotechnologically important yeasts.</title>
        <authorList>
            <consortium name="DOE Joint Genome Institute"/>
            <person name="Riley R."/>
            <person name="Haridas S."/>
            <person name="Wolfe K.H."/>
            <person name="Lopes M.R."/>
            <person name="Hittinger C.T."/>
            <person name="Goker M."/>
            <person name="Salamov A."/>
            <person name="Wisecaver J."/>
            <person name="Long T.M."/>
            <person name="Aerts A.L."/>
            <person name="Barry K."/>
            <person name="Choi C."/>
            <person name="Clum A."/>
            <person name="Coughlan A.Y."/>
            <person name="Deshpande S."/>
            <person name="Douglass A.P."/>
            <person name="Hanson S.J."/>
            <person name="Klenk H.-P."/>
            <person name="Labutti K."/>
            <person name="Lapidus A."/>
            <person name="Lindquist E."/>
            <person name="Lipzen A."/>
            <person name="Meier-Kolthoff J.P."/>
            <person name="Ohm R.A."/>
            <person name="Otillar R.P."/>
            <person name="Pangilinan J."/>
            <person name="Peng Y."/>
            <person name="Rokas A."/>
            <person name="Rosa C.A."/>
            <person name="Scheuner C."/>
            <person name="Sibirny A.A."/>
            <person name="Slot J.C."/>
            <person name="Stielow J.B."/>
            <person name="Sun H."/>
            <person name="Kurtzman C.P."/>
            <person name="Blackwell M."/>
            <person name="Grigoriev I.V."/>
            <person name="Jeffries T.W."/>
        </authorList>
    </citation>
    <scope>NUCLEOTIDE SEQUENCE [LARGE SCALE GENOMIC DNA]</scope>
    <source>
        <strain evidence="3">NRRL YB-2248</strain>
    </source>
</reference>
<dbReference type="GO" id="GO:0045047">
    <property type="term" value="P:protein targeting to ER"/>
    <property type="evidence" value="ECO:0007669"/>
    <property type="project" value="InterPro"/>
</dbReference>
<evidence type="ECO:0000256" key="1">
    <source>
        <dbReference type="SAM" id="Phobius"/>
    </source>
</evidence>
<dbReference type="OrthoDB" id="18139at2759"/>
<keyword evidence="1" id="KW-0472">Membrane</keyword>
<dbReference type="EMBL" id="KV453862">
    <property type="protein sequence ID" value="ODV83598.1"/>
    <property type="molecule type" value="Genomic_DNA"/>
</dbReference>
<keyword evidence="3" id="KW-1185">Reference proteome</keyword>
<evidence type="ECO:0008006" key="4">
    <source>
        <dbReference type="Google" id="ProtNLM"/>
    </source>
</evidence>
<proteinExistence type="predicted"/>
<dbReference type="Pfam" id="PF10032">
    <property type="entry name" value="Pho88"/>
    <property type="match status" value="1"/>
</dbReference>
<gene>
    <name evidence="2" type="ORF">CANARDRAFT_29829</name>
</gene>
<keyword evidence="1" id="KW-0812">Transmembrane</keyword>
<dbReference type="PANTHER" id="PTHR28112:SF1">
    <property type="entry name" value="SRP-INDEPENDENT TARGETING PROTEIN 3"/>
    <property type="match status" value="1"/>
</dbReference>
<dbReference type="STRING" id="983967.A0A1E4SVR0"/>
<dbReference type="PANTHER" id="PTHR28112">
    <property type="entry name" value="SRP-INDEPENDENT TARGETING PROTEIN 3"/>
    <property type="match status" value="1"/>
</dbReference>
<feature type="transmembrane region" description="Helical" evidence="1">
    <location>
        <begin position="27"/>
        <end position="49"/>
    </location>
</feature>
<organism evidence="2 3">
    <name type="scientific">[Candida] arabinofermentans NRRL YB-2248</name>
    <dbReference type="NCBI Taxonomy" id="983967"/>
    <lineage>
        <taxon>Eukaryota</taxon>
        <taxon>Fungi</taxon>
        <taxon>Dikarya</taxon>
        <taxon>Ascomycota</taxon>
        <taxon>Saccharomycotina</taxon>
        <taxon>Pichiomycetes</taxon>
        <taxon>Pichiales</taxon>
        <taxon>Pichiaceae</taxon>
        <taxon>Ogataea</taxon>
        <taxon>Ogataea/Candida clade</taxon>
    </lineage>
</organism>
<evidence type="ECO:0000313" key="2">
    <source>
        <dbReference type="EMBL" id="ODV83598.1"/>
    </source>
</evidence>
<evidence type="ECO:0000313" key="3">
    <source>
        <dbReference type="Proteomes" id="UP000094801"/>
    </source>
</evidence>
<dbReference type="InterPro" id="IPR012098">
    <property type="entry name" value="SND3_fun"/>
</dbReference>
<name>A0A1E4SVR0_9ASCO</name>
<sequence>MNPAVSNLVIMLVMMQVSKRLDFEDPFILLCVRVLYVSCTVLTLLVYLYTRQLIIKKNDLTTLKFVEPANTMAGETESKLNVTTVKDYDLKQIQSSIKGVFTGVAMMGFMHLYMKYANPLLMQSISPLKGAFEANLVQIHVFGKPASGDLKRPFKAAGGFMSMLGGAGDIKTDKASIEKAEVSGTGGVKEE</sequence>
<dbReference type="GO" id="GO:0005783">
    <property type="term" value="C:endoplasmic reticulum"/>
    <property type="evidence" value="ECO:0007669"/>
    <property type="project" value="InterPro"/>
</dbReference>
<keyword evidence="1" id="KW-1133">Transmembrane helix</keyword>
<protein>
    <recommendedName>
        <fullName evidence="4">Inorganic phosphate transport PHO88</fullName>
    </recommendedName>
</protein>
<dbReference type="PIRSF" id="PIRSF008756">
    <property type="entry name" value="P_tr_PHO88"/>
    <property type="match status" value="1"/>
</dbReference>